<dbReference type="Gene3D" id="3.30.450.40">
    <property type="match status" value="1"/>
</dbReference>
<dbReference type="InterPro" id="IPR003018">
    <property type="entry name" value="GAF"/>
</dbReference>
<reference evidence="3" key="1">
    <citation type="submission" date="2018-05" db="EMBL/GenBank/DDBJ databases">
        <authorList>
            <person name="Du Z."/>
            <person name="Wang X."/>
        </authorList>
    </citation>
    <scope>NUCLEOTIDE SEQUENCE [LARGE SCALE GENOMIC DNA]</scope>
    <source>
        <strain evidence="3">CQN31</strain>
    </source>
</reference>
<feature type="domain" description="GAF" evidence="1">
    <location>
        <begin position="94"/>
        <end position="192"/>
    </location>
</feature>
<proteinExistence type="predicted"/>
<accession>A0A317FBS0</accession>
<dbReference type="Proteomes" id="UP000245765">
    <property type="component" value="Unassembled WGS sequence"/>
</dbReference>
<protein>
    <recommendedName>
        <fullName evidence="1">GAF domain-containing protein</fullName>
    </recommendedName>
</protein>
<sequence>MTGAAARRSVAAAGQENRSMTGFAEQVVAGLADAGAAAAAAEGPEAAMRALTAFCHATLGDHAAAARPGALKPGERDYRVSGCFLVTPDRRWHMLVGNVGFPPEQARLMIPIEGGHPGRVMRSGQPLLLANTDEDQDFRQYLKTSRMGSSAYAPMVWRGEFLGQIVVAAQARWTYRPEDLAALVLASRLAAASWVAQGGPDWLRANADPPDAWRVTLDGM</sequence>
<dbReference type="AlphaFoldDB" id="A0A317FBS0"/>
<organism evidence="2 3">
    <name type="scientific">Falsiroseomonas bella</name>
    <dbReference type="NCBI Taxonomy" id="2184016"/>
    <lineage>
        <taxon>Bacteria</taxon>
        <taxon>Pseudomonadati</taxon>
        <taxon>Pseudomonadota</taxon>
        <taxon>Alphaproteobacteria</taxon>
        <taxon>Acetobacterales</taxon>
        <taxon>Roseomonadaceae</taxon>
        <taxon>Falsiroseomonas</taxon>
    </lineage>
</organism>
<comment type="caution">
    <text evidence="2">The sequence shown here is derived from an EMBL/GenBank/DDBJ whole genome shotgun (WGS) entry which is preliminary data.</text>
</comment>
<evidence type="ECO:0000259" key="1">
    <source>
        <dbReference type="Pfam" id="PF01590"/>
    </source>
</evidence>
<dbReference type="InterPro" id="IPR029016">
    <property type="entry name" value="GAF-like_dom_sf"/>
</dbReference>
<keyword evidence="3" id="KW-1185">Reference proteome</keyword>
<name>A0A317FBS0_9PROT</name>
<evidence type="ECO:0000313" key="2">
    <source>
        <dbReference type="EMBL" id="PWS34958.1"/>
    </source>
</evidence>
<dbReference type="SUPFAM" id="SSF55781">
    <property type="entry name" value="GAF domain-like"/>
    <property type="match status" value="1"/>
</dbReference>
<gene>
    <name evidence="2" type="ORF">DFH01_21720</name>
</gene>
<dbReference type="Pfam" id="PF01590">
    <property type="entry name" value="GAF"/>
    <property type="match status" value="1"/>
</dbReference>
<evidence type="ECO:0000313" key="3">
    <source>
        <dbReference type="Proteomes" id="UP000245765"/>
    </source>
</evidence>
<dbReference type="EMBL" id="QGNA01000005">
    <property type="protein sequence ID" value="PWS34958.1"/>
    <property type="molecule type" value="Genomic_DNA"/>
</dbReference>